<evidence type="ECO:0000313" key="2">
    <source>
        <dbReference type="Proteomes" id="UP001232063"/>
    </source>
</evidence>
<dbReference type="EMBL" id="JASJOU010000004">
    <property type="protein sequence ID" value="MDJ1501992.1"/>
    <property type="molecule type" value="Genomic_DNA"/>
</dbReference>
<dbReference type="AlphaFoldDB" id="A0AAE3UG28"/>
<accession>A0AAE3UG28</accession>
<comment type="caution">
    <text evidence="1">The sequence shown here is derived from an EMBL/GenBank/DDBJ whole genome shotgun (WGS) entry which is preliminary data.</text>
</comment>
<proteinExistence type="predicted"/>
<organism evidence="1 2">
    <name type="scientific">Xanthocytophaga agilis</name>
    <dbReference type="NCBI Taxonomy" id="3048010"/>
    <lineage>
        <taxon>Bacteria</taxon>
        <taxon>Pseudomonadati</taxon>
        <taxon>Bacteroidota</taxon>
        <taxon>Cytophagia</taxon>
        <taxon>Cytophagales</taxon>
        <taxon>Rhodocytophagaceae</taxon>
        <taxon>Xanthocytophaga</taxon>
    </lineage>
</organism>
<keyword evidence="2" id="KW-1185">Reference proteome</keyword>
<dbReference type="Proteomes" id="UP001232063">
    <property type="component" value="Unassembled WGS sequence"/>
</dbReference>
<sequence>MLHFTQTEADNLFKLLNSDQLENIRLGLELAQSQNIDIQYVCTQPKN</sequence>
<evidence type="ECO:0000313" key="1">
    <source>
        <dbReference type="EMBL" id="MDJ1501992.1"/>
    </source>
</evidence>
<gene>
    <name evidence="1" type="ORF">QNI22_15095</name>
</gene>
<protein>
    <submittedName>
        <fullName evidence="1">Uncharacterized protein</fullName>
    </submittedName>
</protein>
<name>A0AAE3UG28_9BACT</name>
<reference evidence="1" key="1">
    <citation type="submission" date="2023-05" db="EMBL/GenBank/DDBJ databases">
        <authorList>
            <person name="Zhang X."/>
        </authorList>
    </citation>
    <scope>NUCLEOTIDE SEQUENCE</scope>
    <source>
        <strain evidence="1">BD1B2-1</strain>
    </source>
</reference>